<proteinExistence type="predicted"/>
<evidence type="ECO:0000313" key="1">
    <source>
        <dbReference type="EMBL" id="CDF36447.1"/>
    </source>
</evidence>
<organism evidence="1 2">
    <name type="scientific">Chondrus crispus</name>
    <name type="common">Carrageen Irish moss</name>
    <name type="synonym">Polymorpha crispa</name>
    <dbReference type="NCBI Taxonomy" id="2769"/>
    <lineage>
        <taxon>Eukaryota</taxon>
        <taxon>Rhodophyta</taxon>
        <taxon>Florideophyceae</taxon>
        <taxon>Rhodymeniophycidae</taxon>
        <taxon>Gigartinales</taxon>
        <taxon>Gigartinaceae</taxon>
        <taxon>Chondrus</taxon>
    </lineage>
</organism>
<dbReference type="EMBL" id="HG001780">
    <property type="protein sequence ID" value="CDF36447.1"/>
    <property type="molecule type" value="Genomic_DNA"/>
</dbReference>
<dbReference type="GeneID" id="17323975"/>
<dbReference type="RefSeq" id="XP_005716266.1">
    <property type="nucleotide sequence ID" value="XM_005716209.1"/>
</dbReference>
<dbReference type="AlphaFoldDB" id="R7QD63"/>
<reference evidence="2" key="1">
    <citation type="journal article" date="2013" name="Proc. Natl. Acad. Sci. U.S.A.">
        <title>Genome structure and metabolic features in the red seaweed Chondrus crispus shed light on evolution of the Archaeplastida.</title>
        <authorList>
            <person name="Collen J."/>
            <person name="Porcel B."/>
            <person name="Carre W."/>
            <person name="Ball S.G."/>
            <person name="Chaparro C."/>
            <person name="Tonon T."/>
            <person name="Barbeyron T."/>
            <person name="Michel G."/>
            <person name="Noel B."/>
            <person name="Valentin K."/>
            <person name="Elias M."/>
            <person name="Artiguenave F."/>
            <person name="Arun A."/>
            <person name="Aury J.M."/>
            <person name="Barbosa-Neto J.F."/>
            <person name="Bothwell J.H."/>
            <person name="Bouget F.Y."/>
            <person name="Brillet L."/>
            <person name="Cabello-Hurtado F."/>
            <person name="Capella-Gutierrez S."/>
            <person name="Charrier B."/>
            <person name="Cladiere L."/>
            <person name="Cock J.M."/>
            <person name="Coelho S.M."/>
            <person name="Colleoni C."/>
            <person name="Czjzek M."/>
            <person name="Da Silva C."/>
            <person name="Delage L."/>
            <person name="Denoeud F."/>
            <person name="Deschamps P."/>
            <person name="Dittami S.M."/>
            <person name="Gabaldon T."/>
            <person name="Gachon C.M."/>
            <person name="Groisillier A."/>
            <person name="Herve C."/>
            <person name="Jabbari K."/>
            <person name="Katinka M."/>
            <person name="Kloareg B."/>
            <person name="Kowalczyk N."/>
            <person name="Labadie K."/>
            <person name="Leblanc C."/>
            <person name="Lopez P.J."/>
            <person name="McLachlan D.H."/>
            <person name="Meslet-Cladiere L."/>
            <person name="Moustafa A."/>
            <person name="Nehr Z."/>
            <person name="Nyvall Collen P."/>
            <person name="Panaud O."/>
            <person name="Partensky F."/>
            <person name="Poulain J."/>
            <person name="Rensing S.A."/>
            <person name="Rousvoal S."/>
            <person name="Samson G."/>
            <person name="Symeonidi A."/>
            <person name="Weissenbach J."/>
            <person name="Zambounis A."/>
            <person name="Wincker P."/>
            <person name="Boyen C."/>
        </authorList>
    </citation>
    <scope>NUCLEOTIDE SEQUENCE [LARGE SCALE GENOMIC DNA]</scope>
    <source>
        <strain evidence="2">cv. Stackhouse</strain>
    </source>
</reference>
<name>R7QD63_CHOCR</name>
<protein>
    <submittedName>
        <fullName evidence="1">Uncharacterized protein</fullName>
    </submittedName>
</protein>
<dbReference type="Proteomes" id="UP000012073">
    <property type="component" value="Unassembled WGS sequence"/>
</dbReference>
<gene>
    <name evidence="1" type="ORF">CHC_T00004382001</name>
</gene>
<evidence type="ECO:0000313" key="2">
    <source>
        <dbReference type="Proteomes" id="UP000012073"/>
    </source>
</evidence>
<accession>R7QD63</accession>
<dbReference type="Gramene" id="CDF36447">
    <property type="protein sequence ID" value="CDF36447"/>
    <property type="gene ID" value="CHC_T00004382001"/>
</dbReference>
<keyword evidence="2" id="KW-1185">Reference proteome</keyword>
<dbReference type="KEGG" id="ccp:CHC_T00004382001"/>
<sequence length="65" mass="7411">MAIRRNTHVLAHSYELRPYSTINSQLIIEEFSEPGNLSTIHDLASPDSLKKTSEIFSVLFKFLCT</sequence>